<evidence type="ECO:0000313" key="2">
    <source>
        <dbReference type="EMBL" id="MFC3670155.1"/>
    </source>
</evidence>
<evidence type="ECO:0000313" key="3">
    <source>
        <dbReference type="Proteomes" id="UP001595683"/>
    </source>
</evidence>
<keyword evidence="2" id="KW-0489">Methyltransferase</keyword>
<organism evidence="2 3">
    <name type="scientific">Novosphingobium pokkalii</name>
    <dbReference type="NCBI Taxonomy" id="1770194"/>
    <lineage>
        <taxon>Bacteria</taxon>
        <taxon>Pseudomonadati</taxon>
        <taxon>Pseudomonadota</taxon>
        <taxon>Alphaproteobacteria</taxon>
        <taxon>Sphingomonadales</taxon>
        <taxon>Sphingomonadaceae</taxon>
        <taxon>Novosphingobium</taxon>
    </lineage>
</organism>
<accession>A0ABV7UYF8</accession>
<feature type="domain" description="Methyltransferase FkbM" evidence="1">
    <location>
        <begin position="55"/>
        <end position="194"/>
    </location>
</feature>
<dbReference type="PANTHER" id="PTHR34203">
    <property type="entry name" value="METHYLTRANSFERASE, FKBM FAMILY PROTEIN"/>
    <property type="match status" value="1"/>
</dbReference>
<proteinExistence type="predicted"/>
<comment type="caution">
    <text evidence="2">The sequence shown here is derived from an EMBL/GenBank/DDBJ whole genome shotgun (WGS) entry which is preliminary data.</text>
</comment>
<dbReference type="GO" id="GO:0008168">
    <property type="term" value="F:methyltransferase activity"/>
    <property type="evidence" value="ECO:0007669"/>
    <property type="project" value="UniProtKB-KW"/>
</dbReference>
<dbReference type="RefSeq" id="WP_191325009.1">
    <property type="nucleotide sequence ID" value="NZ_BMZP01000013.1"/>
</dbReference>
<keyword evidence="3" id="KW-1185">Reference proteome</keyword>
<gene>
    <name evidence="2" type="ORF">ACFOOT_01835</name>
</gene>
<reference evidence="3" key="1">
    <citation type="journal article" date="2019" name="Int. J. Syst. Evol. Microbiol.">
        <title>The Global Catalogue of Microorganisms (GCM) 10K type strain sequencing project: providing services to taxonomists for standard genome sequencing and annotation.</title>
        <authorList>
            <consortium name="The Broad Institute Genomics Platform"/>
            <consortium name="The Broad Institute Genome Sequencing Center for Infectious Disease"/>
            <person name="Wu L."/>
            <person name="Ma J."/>
        </authorList>
    </citation>
    <scope>NUCLEOTIDE SEQUENCE [LARGE SCALE GENOMIC DNA]</scope>
    <source>
        <strain evidence="3">KCTC 42224</strain>
    </source>
</reference>
<dbReference type="EMBL" id="JBHRYE010000003">
    <property type="protein sequence ID" value="MFC3670155.1"/>
    <property type="molecule type" value="Genomic_DNA"/>
</dbReference>
<dbReference type="Proteomes" id="UP001595683">
    <property type="component" value="Unassembled WGS sequence"/>
</dbReference>
<dbReference type="Gene3D" id="3.40.50.150">
    <property type="entry name" value="Vaccinia Virus protein VP39"/>
    <property type="match status" value="1"/>
</dbReference>
<dbReference type="InterPro" id="IPR052514">
    <property type="entry name" value="SAM-dependent_MTase"/>
</dbReference>
<protein>
    <submittedName>
        <fullName evidence="2">FkbM family methyltransferase</fullName>
    </submittedName>
</protein>
<dbReference type="NCBIfam" id="TIGR01444">
    <property type="entry name" value="fkbM_fam"/>
    <property type="match status" value="1"/>
</dbReference>
<sequence>MTSLVSTIACRHGLFHILDADDTIGVSMRAYGEWSESEVRLYELLLQPGAVVVEAGANIGTHTIALSRIVGASGRVHAFEPLGINHRLLCANLLANDVFNVRTYQAALGRELAFAAFPDVEGDRSANYGALGFYASTDLPKLPCPLMTVDALGLERLDFVKIDVEGHEREIVIGAMETVRRCRPVVYLETLNHHSATLAPDGHTRWSIDQLKPEGYRFWHLITPLYNAQNWRANEHNAFPGKWSFDLVCIPEEMGRLEGLPDAETDRMHCDDPDQWRSVRFVRNHD</sequence>
<dbReference type="InterPro" id="IPR029063">
    <property type="entry name" value="SAM-dependent_MTases_sf"/>
</dbReference>
<evidence type="ECO:0000259" key="1">
    <source>
        <dbReference type="Pfam" id="PF05050"/>
    </source>
</evidence>
<dbReference type="InterPro" id="IPR006342">
    <property type="entry name" value="FkbM_mtfrase"/>
</dbReference>
<dbReference type="Pfam" id="PF05050">
    <property type="entry name" value="Methyltransf_21"/>
    <property type="match status" value="1"/>
</dbReference>
<dbReference type="SUPFAM" id="SSF53335">
    <property type="entry name" value="S-adenosyl-L-methionine-dependent methyltransferases"/>
    <property type="match status" value="1"/>
</dbReference>
<dbReference type="PANTHER" id="PTHR34203:SF15">
    <property type="entry name" value="SLL1173 PROTEIN"/>
    <property type="match status" value="1"/>
</dbReference>
<name>A0ABV7UYF8_9SPHN</name>
<dbReference type="GO" id="GO:0032259">
    <property type="term" value="P:methylation"/>
    <property type="evidence" value="ECO:0007669"/>
    <property type="project" value="UniProtKB-KW"/>
</dbReference>
<keyword evidence="2" id="KW-0808">Transferase</keyword>